<evidence type="ECO:0000256" key="1">
    <source>
        <dbReference type="ARBA" id="ARBA00009693"/>
    </source>
</evidence>
<evidence type="ECO:0000259" key="7">
    <source>
        <dbReference type="Pfam" id="PF13734"/>
    </source>
</evidence>
<evidence type="ECO:0000256" key="5">
    <source>
        <dbReference type="ARBA" id="ARBA00022807"/>
    </source>
</evidence>
<dbReference type="SUPFAM" id="SSF54001">
    <property type="entry name" value="Cysteine proteinases"/>
    <property type="match status" value="1"/>
</dbReference>
<dbReference type="RefSeq" id="WP_070103055.1">
    <property type="nucleotide sequence ID" value="NZ_CYXP01000010.1"/>
</dbReference>
<evidence type="ECO:0000256" key="6">
    <source>
        <dbReference type="SAM" id="SignalP"/>
    </source>
</evidence>
<dbReference type="Gene3D" id="3.90.70.50">
    <property type="entry name" value="Peptidase C10, streptopain"/>
    <property type="match status" value="2"/>
</dbReference>
<evidence type="ECO:0000313" key="8">
    <source>
        <dbReference type="EMBL" id="CUN31663.1"/>
    </source>
</evidence>
<evidence type="ECO:0000256" key="2">
    <source>
        <dbReference type="ARBA" id="ARBA00022670"/>
    </source>
</evidence>
<keyword evidence="4" id="KW-0378">Hydrolase</keyword>
<evidence type="ECO:0000256" key="3">
    <source>
        <dbReference type="ARBA" id="ARBA00022729"/>
    </source>
</evidence>
<protein>
    <submittedName>
        <fullName evidence="8">Peptidase C10 family</fullName>
    </submittedName>
</protein>
<dbReference type="Pfam" id="PF01640">
    <property type="entry name" value="Peptidase_C10"/>
    <property type="match status" value="1"/>
</dbReference>
<evidence type="ECO:0000313" key="9">
    <source>
        <dbReference type="Proteomes" id="UP000095591"/>
    </source>
</evidence>
<proteinExistence type="inferred from homology"/>
<dbReference type="GO" id="GO:0008234">
    <property type="term" value="F:cysteine-type peptidase activity"/>
    <property type="evidence" value="ECO:0007669"/>
    <property type="project" value="UniProtKB-KW"/>
</dbReference>
<dbReference type="GO" id="GO:0006508">
    <property type="term" value="P:proteolysis"/>
    <property type="evidence" value="ECO:0007669"/>
    <property type="project" value="UniProtKB-KW"/>
</dbReference>
<name>A0A173VWW9_PARDI</name>
<feature type="chain" id="PRO_5008014234" evidence="6">
    <location>
        <begin position="23"/>
        <end position="431"/>
    </location>
</feature>
<gene>
    <name evidence="8" type="ORF">ERS852429_03793</name>
</gene>
<dbReference type="AlphaFoldDB" id="A0A173VWW9"/>
<dbReference type="InterPro" id="IPR000200">
    <property type="entry name" value="Peptidase_C10"/>
</dbReference>
<accession>A0A173VWW9</accession>
<dbReference type="InterPro" id="IPR044934">
    <property type="entry name" value="Streptopain_sf"/>
</dbReference>
<dbReference type="EMBL" id="CYXP01000010">
    <property type="protein sequence ID" value="CUN31663.1"/>
    <property type="molecule type" value="Genomic_DNA"/>
</dbReference>
<evidence type="ECO:0000256" key="4">
    <source>
        <dbReference type="ARBA" id="ARBA00022801"/>
    </source>
</evidence>
<keyword evidence="3 6" id="KW-0732">Signal</keyword>
<dbReference type="Proteomes" id="UP000095591">
    <property type="component" value="Unassembled WGS sequence"/>
</dbReference>
<dbReference type="PROSITE" id="PS51257">
    <property type="entry name" value="PROKAR_LIPOPROTEIN"/>
    <property type="match status" value="1"/>
</dbReference>
<dbReference type="InterPro" id="IPR038765">
    <property type="entry name" value="Papain-like_cys_pep_sf"/>
</dbReference>
<keyword evidence="5" id="KW-0788">Thiol protease</keyword>
<comment type="similarity">
    <text evidence="1">Belongs to the peptidase C10 family.</text>
</comment>
<dbReference type="InterPro" id="IPR025896">
    <property type="entry name" value="Spi_Prtas-inh"/>
</dbReference>
<sequence>MKLKFIYATLALLLLFSCSVEDNLESLMQDNNEIVTYKVTQEEAQSIVQGFVDEMSFISSTRSANEMSHKEISSVYALRKNLIQTRSGADSNDFPIDLDTLMYVVNFSNDNGFVLVAADKRTEPIFAIIDEGNFNFELLSEEDNDMFLTFLDYAISTELDDIENFSGNISQTRATSNGWTINTKYAPILKTKWSQGGEINPNSYGKYCPNKTTGCTVIATAQILSHFQTISHVNWSYNGVGASSDLHWSQIISDCENNNGVLSSTYTPQSLNEVAHLCRYLGIAFGAKYNSDGSTSVGEDKPIDWFNKWGGLKASKLKEYNESQIITSIKNGNPVYGRGNSGRKKFLGITVKYKGGHAWVYDGYISATKNGKQQNLIHCNWGWGSSKFYNGYYLSKVFDTNSGPEIYDNEVTRSGQSGYYKYNLEYSIISR</sequence>
<feature type="signal peptide" evidence="6">
    <location>
        <begin position="1"/>
        <end position="22"/>
    </location>
</feature>
<organism evidence="8 9">
    <name type="scientific">Parabacteroides distasonis</name>
    <dbReference type="NCBI Taxonomy" id="823"/>
    <lineage>
        <taxon>Bacteria</taxon>
        <taxon>Pseudomonadati</taxon>
        <taxon>Bacteroidota</taxon>
        <taxon>Bacteroidia</taxon>
        <taxon>Bacteroidales</taxon>
        <taxon>Tannerellaceae</taxon>
        <taxon>Parabacteroides</taxon>
    </lineage>
</organism>
<dbReference type="Pfam" id="PF13734">
    <property type="entry name" value="Inhibitor_I69"/>
    <property type="match status" value="1"/>
</dbReference>
<feature type="domain" description="Spi protease inhibitor" evidence="7">
    <location>
        <begin position="38"/>
        <end position="140"/>
    </location>
</feature>
<keyword evidence="2" id="KW-0645">Protease</keyword>
<reference evidence="8 9" key="1">
    <citation type="submission" date="2015-09" db="EMBL/GenBank/DDBJ databases">
        <authorList>
            <consortium name="Pathogen Informatics"/>
        </authorList>
    </citation>
    <scope>NUCLEOTIDE SEQUENCE [LARGE SCALE GENOMIC DNA]</scope>
    <source>
        <strain evidence="8 9">2789STDY5608872</strain>
    </source>
</reference>